<protein>
    <submittedName>
        <fullName evidence="3">Uncharacterized protein</fullName>
    </submittedName>
</protein>
<name>A0ABT1ICC9_9PSEU</name>
<comment type="caution">
    <text evidence="3">The sequence shown here is derived from an EMBL/GenBank/DDBJ whole genome shotgun (WGS) entry which is preliminary data.</text>
</comment>
<feature type="region of interest" description="Disordered" evidence="1">
    <location>
        <begin position="116"/>
        <end position="141"/>
    </location>
</feature>
<keyword evidence="2" id="KW-0472">Membrane</keyword>
<proteinExistence type="predicted"/>
<evidence type="ECO:0000256" key="1">
    <source>
        <dbReference type="SAM" id="MobiDB-lite"/>
    </source>
</evidence>
<gene>
    <name evidence="3" type="ORF">LV75_002780</name>
</gene>
<sequence length="141" mass="15355">MGHPGRVTAELRPDQRLGWLPLVWVLLFCTWLFGVPMLVLESAFSMPFMGVPTAADYAERDMLAMWAKIVAVGVPFLGVLLAAITRRTAAAAVFVTLLLLSLAVIGYHRAYDARHNPTPVPTPEQRACQEHSGGDNRCPGG</sequence>
<keyword evidence="2" id="KW-0812">Transmembrane</keyword>
<feature type="transmembrane region" description="Helical" evidence="2">
    <location>
        <begin position="65"/>
        <end position="84"/>
    </location>
</feature>
<accession>A0ABT1ICC9</accession>
<reference evidence="3 4" key="1">
    <citation type="submission" date="2022-06" db="EMBL/GenBank/DDBJ databases">
        <title>Genomic Encyclopedia of Archaeal and Bacterial Type Strains, Phase II (KMG-II): from individual species to whole genera.</title>
        <authorList>
            <person name="Goeker M."/>
        </authorList>
    </citation>
    <scope>NUCLEOTIDE SEQUENCE [LARGE SCALE GENOMIC DNA]</scope>
    <source>
        <strain evidence="3 4">DSM 44255</strain>
    </source>
</reference>
<evidence type="ECO:0000313" key="4">
    <source>
        <dbReference type="Proteomes" id="UP001205185"/>
    </source>
</evidence>
<keyword evidence="2" id="KW-1133">Transmembrane helix</keyword>
<evidence type="ECO:0000313" key="3">
    <source>
        <dbReference type="EMBL" id="MCP2270279.1"/>
    </source>
</evidence>
<feature type="transmembrane region" description="Helical" evidence="2">
    <location>
        <begin position="90"/>
        <end position="107"/>
    </location>
</feature>
<evidence type="ECO:0000256" key="2">
    <source>
        <dbReference type="SAM" id="Phobius"/>
    </source>
</evidence>
<keyword evidence="4" id="KW-1185">Reference proteome</keyword>
<dbReference type="EMBL" id="JAMTCO010000006">
    <property type="protein sequence ID" value="MCP2270279.1"/>
    <property type="molecule type" value="Genomic_DNA"/>
</dbReference>
<organism evidence="3 4">
    <name type="scientific">Actinokineospora diospyrosa</name>
    <dbReference type="NCBI Taxonomy" id="103728"/>
    <lineage>
        <taxon>Bacteria</taxon>
        <taxon>Bacillati</taxon>
        <taxon>Actinomycetota</taxon>
        <taxon>Actinomycetes</taxon>
        <taxon>Pseudonocardiales</taxon>
        <taxon>Pseudonocardiaceae</taxon>
        <taxon>Actinokineospora</taxon>
    </lineage>
</organism>
<feature type="transmembrane region" description="Helical" evidence="2">
    <location>
        <begin position="22"/>
        <end position="44"/>
    </location>
</feature>
<dbReference type="Proteomes" id="UP001205185">
    <property type="component" value="Unassembled WGS sequence"/>
</dbReference>